<evidence type="ECO:0000256" key="5">
    <source>
        <dbReference type="ARBA" id="ARBA00022679"/>
    </source>
</evidence>
<accession>A0A261Y5L2</accession>
<dbReference type="InterPro" id="IPR023451">
    <property type="entry name" value="Thymidate_synth/dCMP_Mease_dom"/>
</dbReference>
<comment type="similarity">
    <text evidence="2">Belongs to the thymidylate synthase family.</text>
</comment>
<dbReference type="GO" id="GO:0005829">
    <property type="term" value="C:cytosol"/>
    <property type="evidence" value="ECO:0007669"/>
    <property type="project" value="TreeGrafter"/>
</dbReference>
<evidence type="ECO:0000256" key="3">
    <source>
        <dbReference type="ARBA" id="ARBA00011947"/>
    </source>
</evidence>
<evidence type="ECO:0000256" key="7">
    <source>
        <dbReference type="ARBA" id="ARBA00047344"/>
    </source>
</evidence>
<feature type="compositionally biased region" description="Basic and acidic residues" evidence="9">
    <location>
        <begin position="594"/>
        <end position="615"/>
    </location>
</feature>
<dbReference type="Pfam" id="PF00303">
    <property type="entry name" value="Thymidylat_synt"/>
    <property type="match status" value="1"/>
</dbReference>
<dbReference type="GO" id="GO:0004799">
    <property type="term" value="F:thymidylate synthase activity"/>
    <property type="evidence" value="ECO:0007669"/>
    <property type="project" value="UniProtKB-EC"/>
</dbReference>
<comment type="catalytic activity">
    <reaction evidence="7">
        <text>dUMP + (6R)-5,10-methylene-5,6,7,8-tetrahydrofolate = 7,8-dihydrofolate + dTMP</text>
        <dbReference type="Rhea" id="RHEA:12104"/>
        <dbReference type="ChEBI" id="CHEBI:15636"/>
        <dbReference type="ChEBI" id="CHEBI:57451"/>
        <dbReference type="ChEBI" id="CHEBI:63528"/>
        <dbReference type="ChEBI" id="CHEBI:246422"/>
        <dbReference type="EC" id="2.1.1.45"/>
    </reaction>
</comment>
<feature type="compositionally biased region" description="Basic and acidic residues" evidence="9">
    <location>
        <begin position="302"/>
        <end position="319"/>
    </location>
</feature>
<dbReference type="EMBL" id="MVBO01000009">
    <property type="protein sequence ID" value="OZJ05858.1"/>
    <property type="molecule type" value="Genomic_DNA"/>
</dbReference>
<dbReference type="FunFam" id="3.30.572.10:FF:000013">
    <property type="entry name" value="Thymidylate synthase"/>
    <property type="match status" value="1"/>
</dbReference>
<dbReference type="UniPathway" id="UPA00575"/>
<feature type="compositionally biased region" description="Low complexity" evidence="9">
    <location>
        <begin position="574"/>
        <end position="593"/>
    </location>
</feature>
<feature type="region of interest" description="Disordered" evidence="9">
    <location>
        <begin position="302"/>
        <end position="417"/>
    </location>
</feature>
<keyword evidence="12" id="KW-1185">Reference proteome</keyword>
<protein>
    <recommendedName>
        <fullName evidence="3">thymidylate synthase</fullName>
        <ecNumber evidence="3">2.1.1.45</ecNumber>
    </recommendedName>
</protein>
<feature type="compositionally biased region" description="Basic and acidic residues" evidence="9">
    <location>
        <begin position="536"/>
        <end position="552"/>
    </location>
</feature>
<evidence type="ECO:0000313" key="11">
    <source>
        <dbReference type="EMBL" id="OZJ05858.1"/>
    </source>
</evidence>
<dbReference type="HAMAP" id="MF_00008">
    <property type="entry name" value="Thymidy_synth_bact"/>
    <property type="match status" value="1"/>
</dbReference>
<evidence type="ECO:0000256" key="6">
    <source>
        <dbReference type="ARBA" id="ARBA00022727"/>
    </source>
</evidence>
<evidence type="ECO:0000259" key="10">
    <source>
        <dbReference type="Pfam" id="PF00303"/>
    </source>
</evidence>
<dbReference type="GO" id="GO:0006231">
    <property type="term" value="P:dTMP biosynthetic process"/>
    <property type="evidence" value="ECO:0007669"/>
    <property type="project" value="InterPro"/>
</dbReference>
<dbReference type="CDD" id="cd00351">
    <property type="entry name" value="TS_Pyrimidine_HMase"/>
    <property type="match status" value="1"/>
</dbReference>
<sequence length="615" mass="69397">MPAQAHVMETASQDNFEEQQYLSLTKHIIESGQHRADRTGTGTLSIFAPPQLRFSLADNVFPLLTTKRVFFRAVVEELLWFIKGDTNSNHLAEKGIKIWDGNGSREYLDKVGLAHREQGDLGPVYGFQWRHFGAEYVDCHTDYVGKGVDQLLQVIDKIKTNPSDRRIILSAWNPKDIPSMALPPCHMFCQFYVSTPTESAPKRTLSCLLYQRSCDMGLGVPFNIASYALLTRMIAQVTGLLPGEFIHTMGDAHVYVDHIDALNQQLERTPRPFPTLRFAREVHDIDNFVYEDICGVMNASKESDARHGEVDSLDKKPRQQENTGKMSVHIDKDGTVTRVLPKDDSAEGYALGPNGPNPSGKKPRSKPKGTATESKDKSATEEARAVEESHRAKPYVNKERVLSGGSKATVTADELTARMERIRLRNAEIEKKRQLVEADEKAYMEEEKEAERLEAQRRETEKARRAAEQAERQRRQAMDRKMQQALRTEREENASRKAKAMESREWDRNKQESDWNTSKRYGRSSRPRESGASNLTDDRKGTRKDAPAEKSRAKATKPSTAPAIKVARSEAVAAYSETSPTSAPTSAECPSSEQGEKLDWDKIQDEERVKDWSSL</sequence>
<evidence type="ECO:0000256" key="2">
    <source>
        <dbReference type="ARBA" id="ARBA00009972"/>
    </source>
</evidence>
<dbReference type="InterPro" id="IPR020940">
    <property type="entry name" value="Thymidylate_synthase_AS"/>
</dbReference>
<keyword evidence="4" id="KW-0489">Methyltransferase</keyword>
<feature type="active site" evidence="8">
    <location>
        <position position="185"/>
    </location>
</feature>
<proteinExistence type="inferred from homology"/>
<feature type="region of interest" description="Disordered" evidence="9">
    <location>
        <begin position="437"/>
        <end position="615"/>
    </location>
</feature>
<comment type="caution">
    <text evidence="11">The sequence shown here is derived from an EMBL/GenBank/DDBJ whole genome shotgun (WGS) entry which is preliminary data.</text>
</comment>
<evidence type="ECO:0000313" key="12">
    <source>
        <dbReference type="Proteomes" id="UP000242875"/>
    </source>
</evidence>
<dbReference type="GO" id="GO:0005739">
    <property type="term" value="C:mitochondrion"/>
    <property type="evidence" value="ECO:0007669"/>
    <property type="project" value="TreeGrafter"/>
</dbReference>
<dbReference type="EC" id="2.1.1.45" evidence="3"/>
<dbReference type="InterPro" id="IPR045097">
    <property type="entry name" value="Thymidate_synth/dCMP_Mease"/>
</dbReference>
<comment type="pathway">
    <text evidence="1">Pyrimidine metabolism; dTTP biosynthesis.</text>
</comment>
<evidence type="ECO:0000256" key="4">
    <source>
        <dbReference type="ARBA" id="ARBA00022603"/>
    </source>
</evidence>
<keyword evidence="5" id="KW-0808">Transferase</keyword>
<dbReference type="PRINTS" id="PR00108">
    <property type="entry name" value="THYMDSNTHASE"/>
</dbReference>
<evidence type="ECO:0000256" key="8">
    <source>
        <dbReference type="PROSITE-ProRule" id="PRU10016"/>
    </source>
</evidence>
<dbReference type="Proteomes" id="UP000242875">
    <property type="component" value="Unassembled WGS sequence"/>
</dbReference>
<dbReference type="SUPFAM" id="SSF55831">
    <property type="entry name" value="Thymidylate synthase/dCMP hydroxymethylase"/>
    <property type="match status" value="1"/>
</dbReference>
<dbReference type="AlphaFoldDB" id="A0A261Y5L2"/>
<dbReference type="PROSITE" id="PS00091">
    <property type="entry name" value="THYMIDYLATE_SYNTHASE"/>
    <property type="match status" value="1"/>
</dbReference>
<feature type="compositionally biased region" description="Basic and acidic residues" evidence="9">
    <location>
        <begin position="437"/>
        <end position="513"/>
    </location>
</feature>
<organism evidence="11 12">
    <name type="scientific">Bifiguratus adelaidae</name>
    <dbReference type="NCBI Taxonomy" id="1938954"/>
    <lineage>
        <taxon>Eukaryota</taxon>
        <taxon>Fungi</taxon>
        <taxon>Fungi incertae sedis</taxon>
        <taxon>Mucoromycota</taxon>
        <taxon>Mucoromycotina</taxon>
        <taxon>Endogonomycetes</taxon>
        <taxon>Endogonales</taxon>
        <taxon>Endogonales incertae sedis</taxon>
        <taxon>Bifiguratus</taxon>
    </lineage>
</organism>
<dbReference type="Gene3D" id="3.30.572.10">
    <property type="entry name" value="Thymidylate synthase/dCMP hydroxymethylase domain"/>
    <property type="match status" value="1"/>
</dbReference>
<dbReference type="PANTHER" id="PTHR11548">
    <property type="entry name" value="THYMIDYLATE SYNTHASE 1"/>
    <property type="match status" value="1"/>
</dbReference>
<dbReference type="InterPro" id="IPR000398">
    <property type="entry name" value="Thymidylate_synthase"/>
</dbReference>
<feature type="compositionally biased region" description="Basic and acidic residues" evidence="9">
    <location>
        <begin position="328"/>
        <end position="345"/>
    </location>
</feature>
<feature type="domain" description="Thymidylate synthase/dCMP hydroxymethylase" evidence="10">
    <location>
        <begin position="19"/>
        <end position="293"/>
    </location>
</feature>
<feature type="compositionally biased region" description="Basic and acidic residues" evidence="9">
    <location>
        <begin position="373"/>
        <end position="401"/>
    </location>
</feature>
<dbReference type="GO" id="GO:0006235">
    <property type="term" value="P:dTTP biosynthetic process"/>
    <property type="evidence" value="ECO:0007669"/>
    <property type="project" value="UniProtKB-UniPathway"/>
</dbReference>
<dbReference type="OrthoDB" id="766at2759"/>
<dbReference type="NCBIfam" id="TIGR03284">
    <property type="entry name" value="thym_sym"/>
    <property type="match status" value="1"/>
</dbReference>
<evidence type="ECO:0000256" key="9">
    <source>
        <dbReference type="SAM" id="MobiDB-lite"/>
    </source>
</evidence>
<name>A0A261Y5L2_9FUNG</name>
<keyword evidence="6" id="KW-0545">Nucleotide biosynthesis</keyword>
<evidence type="ECO:0000256" key="1">
    <source>
        <dbReference type="ARBA" id="ARBA00004992"/>
    </source>
</evidence>
<dbReference type="PANTHER" id="PTHR11548:SF2">
    <property type="entry name" value="THYMIDYLATE SYNTHASE"/>
    <property type="match status" value="1"/>
</dbReference>
<dbReference type="GO" id="GO:0032259">
    <property type="term" value="P:methylation"/>
    <property type="evidence" value="ECO:0007669"/>
    <property type="project" value="UniProtKB-KW"/>
</dbReference>
<dbReference type="InterPro" id="IPR036926">
    <property type="entry name" value="Thymidate_synth/dCMP_Mease_sf"/>
</dbReference>
<gene>
    <name evidence="11" type="ORF">BZG36_00864</name>
</gene>
<reference evidence="11 12" key="1">
    <citation type="journal article" date="2017" name="Mycologia">
        <title>Bifiguratus adelaidae, gen. et sp. nov., a new member of Mucoromycotina in endophytic and soil-dwelling habitats.</title>
        <authorList>
            <person name="Torres-Cruz T.J."/>
            <person name="Billingsley Tobias T.L."/>
            <person name="Almatruk M."/>
            <person name="Hesse C."/>
            <person name="Kuske C.R."/>
            <person name="Desiro A."/>
            <person name="Benucci G.M."/>
            <person name="Bonito G."/>
            <person name="Stajich J.E."/>
            <person name="Dunlap C."/>
            <person name="Arnold A.E."/>
            <person name="Porras-Alfaro A."/>
        </authorList>
    </citation>
    <scope>NUCLEOTIDE SEQUENCE [LARGE SCALE GENOMIC DNA]</scope>
    <source>
        <strain evidence="11 12">AZ0501</strain>
    </source>
</reference>